<dbReference type="RefSeq" id="WP_172605653.1">
    <property type="nucleotide sequence ID" value="NZ_LS483452.1"/>
</dbReference>
<dbReference type="InterPro" id="IPR005182">
    <property type="entry name" value="YdbS-like_PH"/>
</dbReference>
<dbReference type="PANTHER" id="PTHR34473">
    <property type="entry name" value="UPF0699 TRANSMEMBRANE PROTEIN YDBS"/>
    <property type="match status" value="1"/>
</dbReference>
<protein>
    <recommendedName>
        <fullName evidence="2">YdbS-like PH domain-containing protein</fullName>
    </recommendedName>
</protein>
<keyword evidence="1" id="KW-0812">Transmembrane</keyword>
<dbReference type="Pfam" id="PF03703">
    <property type="entry name" value="bPH_2"/>
    <property type="match status" value="2"/>
</dbReference>
<feature type="transmembrane region" description="Helical" evidence="1">
    <location>
        <begin position="260"/>
        <end position="288"/>
    </location>
</feature>
<keyword evidence="1" id="KW-0472">Membrane</keyword>
<dbReference type="AlphaFoldDB" id="A0A330M1Q6"/>
<feature type="transmembrane region" description="Helical" evidence="1">
    <location>
        <begin position="48"/>
        <end position="68"/>
    </location>
</feature>
<dbReference type="InterPro" id="IPR014529">
    <property type="entry name" value="UCP026631"/>
</dbReference>
<sequence>MHKRFSQWSRLSPWSIISYTLNTIRLVISNGYAMIPVVYTGWKQGFNSPWVIVAVVGVALAVFVYAIVQWAMFRYRLYEDKLGVRQGLIFKKNHELPLSKIQNVRLEQPFYFRPMGLYSLVVETAGSKEDEAVLAAVNYRKAIQLKHQLVNPLLPSALEDVAADAEDKYQAKNTRRNNAEINGAESHGTYANKGLKTRSESLVRKGFKPLLLFGLYQNNLFWFAIIAGPIIGQFDWSQLADTHLAQSVWHWYELTIGTHVLYQIVLASLLIIGFYLLLSLISMAASVLKYYPYHLSRDSNTLHRSGGIIAKQSDALALQRIQVIRFSQPVIGRLLKLWTVYFKQVKSTEVEQKSQRHMLVPSMTRQTVSALLQDMKGIEARTTELPKHYNPIHFGWYWRRGLAPLIVPAVNTLGMGLTPITELMWLIGFGFTIGLYLRYRQWGYCLDGNDCWIHTGMFGHSWHLIALKKVQHVVIIQTKGQQRKGLATLELGLASGTQTIPYLPLHDAREIAERALAITGRSYQNWI</sequence>
<dbReference type="Proteomes" id="UP000250123">
    <property type="component" value="Chromosome SHEWBE"/>
</dbReference>
<organism evidence="3 4">
    <name type="scientific">Shewanella benthica</name>
    <dbReference type="NCBI Taxonomy" id="43661"/>
    <lineage>
        <taxon>Bacteria</taxon>
        <taxon>Pseudomonadati</taxon>
        <taxon>Pseudomonadota</taxon>
        <taxon>Gammaproteobacteria</taxon>
        <taxon>Alteromonadales</taxon>
        <taxon>Shewanellaceae</taxon>
        <taxon>Shewanella</taxon>
    </lineage>
</organism>
<evidence type="ECO:0000256" key="1">
    <source>
        <dbReference type="SAM" id="Phobius"/>
    </source>
</evidence>
<dbReference type="PANTHER" id="PTHR34473:SF2">
    <property type="entry name" value="UPF0699 TRANSMEMBRANE PROTEIN YDBT"/>
    <property type="match status" value="1"/>
</dbReference>
<proteinExistence type="predicted"/>
<dbReference type="KEGG" id="sbk:SHEWBE_1417"/>
<feature type="domain" description="YdbS-like PH" evidence="2">
    <location>
        <begin position="70"/>
        <end position="148"/>
    </location>
</feature>
<feature type="transmembrane region" description="Helical" evidence="1">
    <location>
        <begin position="21"/>
        <end position="42"/>
    </location>
</feature>
<dbReference type="PIRSF" id="PIRSF026631">
    <property type="entry name" value="UCP026631"/>
    <property type="match status" value="1"/>
</dbReference>
<name>A0A330M1Q6_9GAMM</name>
<reference evidence="4" key="1">
    <citation type="submission" date="2018-06" db="EMBL/GenBank/DDBJ databases">
        <authorList>
            <person name="Cea G.-C."/>
            <person name="William W."/>
        </authorList>
    </citation>
    <scope>NUCLEOTIDE SEQUENCE [LARGE SCALE GENOMIC DNA]</scope>
    <source>
        <strain evidence="4">DB21MT-2</strain>
    </source>
</reference>
<evidence type="ECO:0000259" key="2">
    <source>
        <dbReference type="Pfam" id="PF03703"/>
    </source>
</evidence>
<feature type="domain" description="YdbS-like PH" evidence="2">
    <location>
        <begin position="439"/>
        <end position="513"/>
    </location>
</feature>
<feature type="transmembrane region" description="Helical" evidence="1">
    <location>
        <begin position="210"/>
        <end position="231"/>
    </location>
</feature>
<accession>A0A330M1Q6</accession>
<dbReference type="EMBL" id="LS483452">
    <property type="protein sequence ID" value="SQH75383.1"/>
    <property type="molecule type" value="Genomic_DNA"/>
</dbReference>
<gene>
    <name evidence="3" type="ORF">SHEWBE_1417</name>
</gene>
<keyword evidence="1" id="KW-1133">Transmembrane helix</keyword>
<feature type="transmembrane region" description="Helical" evidence="1">
    <location>
        <begin position="397"/>
        <end position="417"/>
    </location>
</feature>
<evidence type="ECO:0000313" key="4">
    <source>
        <dbReference type="Proteomes" id="UP000250123"/>
    </source>
</evidence>
<evidence type="ECO:0000313" key="3">
    <source>
        <dbReference type="EMBL" id="SQH75383.1"/>
    </source>
</evidence>